<reference evidence="2" key="1">
    <citation type="submission" date="2022-05" db="EMBL/GenBank/DDBJ databases">
        <authorList>
            <person name="Pankratov T."/>
        </authorList>
    </citation>
    <scope>NUCLEOTIDE SEQUENCE</scope>
    <source>
        <strain evidence="2">BP6-180914</strain>
    </source>
</reference>
<proteinExistence type="predicted"/>
<name>A0AA41YUZ9_9HYPH</name>
<evidence type="ECO:0000256" key="1">
    <source>
        <dbReference type="SAM" id="SignalP"/>
    </source>
</evidence>
<feature type="signal peptide" evidence="1">
    <location>
        <begin position="1"/>
        <end position="22"/>
    </location>
</feature>
<evidence type="ECO:0000313" key="3">
    <source>
        <dbReference type="Proteomes" id="UP001165667"/>
    </source>
</evidence>
<gene>
    <name evidence="2" type="ORF">M8523_05085</name>
</gene>
<protein>
    <submittedName>
        <fullName evidence="2">Uncharacterized protein</fullName>
    </submittedName>
</protein>
<dbReference type="AlphaFoldDB" id="A0AA41YUZ9"/>
<dbReference type="Proteomes" id="UP001165667">
    <property type="component" value="Unassembled WGS sequence"/>
</dbReference>
<dbReference type="EMBL" id="JAMOIM010000002">
    <property type="protein sequence ID" value="MCW6507393.1"/>
    <property type="molecule type" value="Genomic_DNA"/>
</dbReference>
<organism evidence="2 3">
    <name type="scientific">Lichenifustis flavocetrariae</name>
    <dbReference type="NCBI Taxonomy" id="2949735"/>
    <lineage>
        <taxon>Bacteria</taxon>
        <taxon>Pseudomonadati</taxon>
        <taxon>Pseudomonadota</taxon>
        <taxon>Alphaproteobacteria</taxon>
        <taxon>Hyphomicrobiales</taxon>
        <taxon>Lichenihabitantaceae</taxon>
        <taxon>Lichenifustis</taxon>
    </lineage>
</organism>
<dbReference type="NCBIfam" id="NF047412">
    <property type="entry name" value="sig_GCG_CRPN_rpt"/>
    <property type="match status" value="1"/>
</dbReference>
<comment type="caution">
    <text evidence="2">The sequence shown here is derived from an EMBL/GenBank/DDBJ whole genome shotgun (WGS) entry which is preliminary data.</text>
</comment>
<accession>A0AA41YUZ9</accession>
<dbReference type="InterPro" id="IPR058110">
    <property type="entry name" value="GCG_CRPN_dom"/>
</dbReference>
<feature type="chain" id="PRO_5041434492" evidence="1">
    <location>
        <begin position="23"/>
        <end position="89"/>
    </location>
</feature>
<dbReference type="RefSeq" id="WP_282583742.1">
    <property type="nucleotide sequence ID" value="NZ_JAMOIM010000002.1"/>
</dbReference>
<keyword evidence="3" id="KW-1185">Reference proteome</keyword>
<sequence>MKITSLVLAAGAMLFAIGGAEAMPAAPLAQDSPVILARAGCGFGAHRGPYGGCRLNRGPRGSIRAMMTGAPRGCPPRMYRGRYGRCHYR</sequence>
<keyword evidence="1" id="KW-0732">Signal</keyword>
<evidence type="ECO:0000313" key="2">
    <source>
        <dbReference type="EMBL" id="MCW6507393.1"/>
    </source>
</evidence>